<dbReference type="PANTHER" id="PTHR11601">
    <property type="entry name" value="CYSTEINE DESULFURYLASE FAMILY MEMBER"/>
    <property type="match status" value="1"/>
</dbReference>
<keyword evidence="8" id="KW-0411">Iron-sulfur</keyword>
<comment type="similarity">
    <text evidence="2">Belongs to the class-V pyridoxal-phosphate-dependent aminotransferase family. NifS/IscS subfamily.</text>
</comment>
<evidence type="ECO:0000256" key="8">
    <source>
        <dbReference type="ARBA" id="ARBA00023014"/>
    </source>
</evidence>
<dbReference type="GO" id="GO:0031071">
    <property type="term" value="F:cysteine desulfurase activity"/>
    <property type="evidence" value="ECO:0007669"/>
    <property type="project" value="UniProtKB-EC"/>
</dbReference>
<dbReference type="Proteomes" id="UP000256779">
    <property type="component" value="Unassembled WGS sequence"/>
</dbReference>
<dbReference type="Gene3D" id="3.90.1150.10">
    <property type="entry name" value="Aspartate Aminotransferase, domain 1"/>
    <property type="match status" value="1"/>
</dbReference>
<name>A0A3D9KXB8_MARFU</name>
<dbReference type="Pfam" id="PF00266">
    <property type="entry name" value="Aminotran_5"/>
    <property type="match status" value="1"/>
</dbReference>
<dbReference type="EC" id="2.8.1.7" evidence="3"/>
<comment type="cofactor">
    <cofactor evidence="1 10">
        <name>pyridoxal 5'-phosphate</name>
        <dbReference type="ChEBI" id="CHEBI:597326"/>
    </cofactor>
</comment>
<dbReference type="AlphaFoldDB" id="A0A3D9KXB8"/>
<accession>A0A3D9KXB8</accession>
<evidence type="ECO:0000256" key="5">
    <source>
        <dbReference type="ARBA" id="ARBA00022723"/>
    </source>
</evidence>
<keyword evidence="7" id="KW-0408">Iron</keyword>
<dbReference type="GO" id="GO:0051536">
    <property type="term" value="F:iron-sulfur cluster binding"/>
    <property type="evidence" value="ECO:0007669"/>
    <property type="project" value="UniProtKB-KW"/>
</dbReference>
<evidence type="ECO:0000259" key="11">
    <source>
        <dbReference type="Pfam" id="PF00266"/>
    </source>
</evidence>
<dbReference type="SUPFAM" id="SSF53383">
    <property type="entry name" value="PLP-dependent transferases"/>
    <property type="match status" value="1"/>
</dbReference>
<keyword evidence="4" id="KW-0808">Transferase</keyword>
<comment type="catalytic activity">
    <reaction evidence="9">
        <text>(sulfur carrier)-H + L-cysteine = (sulfur carrier)-SH + L-alanine</text>
        <dbReference type="Rhea" id="RHEA:43892"/>
        <dbReference type="Rhea" id="RHEA-COMP:14737"/>
        <dbReference type="Rhea" id="RHEA-COMP:14739"/>
        <dbReference type="ChEBI" id="CHEBI:29917"/>
        <dbReference type="ChEBI" id="CHEBI:35235"/>
        <dbReference type="ChEBI" id="CHEBI:57972"/>
        <dbReference type="ChEBI" id="CHEBI:64428"/>
        <dbReference type="EC" id="2.8.1.7"/>
    </reaction>
</comment>
<dbReference type="InterPro" id="IPR015424">
    <property type="entry name" value="PyrdxlP-dep_Trfase"/>
</dbReference>
<evidence type="ECO:0000313" key="12">
    <source>
        <dbReference type="EMBL" id="RED92207.1"/>
    </source>
</evidence>
<reference evidence="12 13" key="1">
    <citation type="submission" date="2018-07" db="EMBL/GenBank/DDBJ databases">
        <title>Genomic Encyclopedia of Type Strains, Phase IV (KMG-IV): sequencing the most valuable type-strain genomes for metagenomic binning, comparative biology and taxonomic classification.</title>
        <authorList>
            <person name="Goeker M."/>
        </authorList>
    </citation>
    <scope>NUCLEOTIDE SEQUENCE [LARGE SCALE GENOMIC DNA]</scope>
    <source>
        <strain evidence="12 13">DSM 4134</strain>
    </source>
</reference>
<dbReference type="InterPro" id="IPR000192">
    <property type="entry name" value="Aminotrans_V_dom"/>
</dbReference>
<gene>
    <name evidence="12" type="ORF">C7460_13219</name>
</gene>
<dbReference type="EMBL" id="QREG01000032">
    <property type="protein sequence ID" value="RED92207.1"/>
    <property type="molecule type" value="Genomic_DNA"/>
</dbReference>
<dbReference type="Gene3D" id="3.40.640.10">
    <property type="entry name" value="Type I PLP-dependent aspartate aminotransferase-like (Major domain)"/>
    <property type="match status" value="1"/>
</dbReference>
<dbReference type="InterPro" id="IPR020578">
    <property type="entry name" value="Aminotrans_V_PyrdxlP_BS"/>
</dbReference>
<evidence type="ECO:0000256" key="6">
    <source>
        <dbReference type="ARBA" id="ARBA00022898"/>
    </source>
</evidence>
<keyword evidence="6" id="KW-0663">Pyridoxal phosphate</keyword>
<dbReference type="InterPro" id="IPR015421">
    <property type="entry name" value="PyrdxlP-dep_Trfase_major"/>
</dbReference>
<comment type="caution">
    <text evidence="12">The sequence shown here is derived from an EMBL/GenBank/DDBJ whole genome shotgun (WGS) entry which is preliminary data.</text>
</comment>
<evidence type="ECO:0000313" key="13">
    <source>
        <dbReference type="Proteomes" id="UP000256779"/>
    </source>
</evidence>
<organism evidence="12 13">
    <name type="scientific">Marinoscillum furvescens DSM 4134</name>
    <dbReference type="NCBI Taxonomy" id="1122208"/>
    <lineage>
        <taxon>Bacteria</taxon>
        <taxon>Pseudomonadati</taxon>
        <taxon>Bacteroidota</taxon>
        <taxon>Cytophagia</taxon>
        <taxon>Cytophagales</taxon>
        <taxon>Reichenbachiellaceae</taxon>
        <taxon>Marinoscillum</taxon>
    </lineage>
</organism>
<dbReference type="PROSITE" id="PS00595">
    <property type="entry name" value="AA_TRANSFER_CLASS_5"/>
    <property type="match status" value="1"/>
</dbReference>
<evidence type="ECO:0000256" key="3">
    <source>
        <dbReference type="ARBA" id="ARBA00012239"/>
    </source>
</evidence>
<dbReference type="PANTHER" id="PTHR11601:SF34">
    <property type="entry name" value="CYSTEINE DESULFURASE"/>
    <property type="match status" value="1"/>
</dbReference>
<sequence>MTPNIYLDYHATTPVDHRVLEAMLPFFSEHFGNASSGYHRYGWDARECVEHAREQVARSIGVSQASIYFTSGATEAINLGLRGYYEANKQRANHIITCATEHSAVLETCTALEQLGARVTKLGVDAHGQPDLQQVVDLLSEDVLLVCIMLANNETGTLADIQQISDLAHAKGVPVMSDITQAVGKMEVGLPQLGVDIAAFSAHKVYGPKGVGALYVRPGISLAPQTYGGGHERNLRAGTLNVPGIVGFGKACELASKNLTENVRHLGTMRDKLENELVTQLGCTVNGDKNNRLPSVTNLTFPDLDAERLLRALSTVAASRGSACKQTVAEPSHVLRAMGLTDSAALGAVRFSVGLPTTDEEITLAIDRICNAYKALTQMPAS</sequence>
<evidence type="ECO:0000256" key="1">
    <source>
        <dbReference type="ARBA" id="ARBA00001933"/>
    </source>
</evidence>
<dbReference type="RefSeq" id="WP_115870298.1">
    <property type="nucleotide sequence ID" value="NZ_QREG01000032.1"/>
</dbReference>
<evidence type="ECO:0000256" key="2">
    <source>
        <dbReference type="ARBA" id="ARBA00006490"/>
    </source>
</evidence>
<dbReference type="InterPro" id="IPR015422">
    <property type="entry name" value="PyrdxlP-dep_Trfase_small"/>
</dbReference>
<keyword evidence="13" id="KW-1185">Reference proteome</keyword>
<dbReference type="PIRSF" id="PIRSF005572">
    <property type="entry name" value="NifS"/>
    <property type="match status" value="1"/>
</dbReference>
<dbReference type="InterPro" id="IPR016454">
    <property type="entry name" value="Cysteine_dSase"/>
</dbReference>
<evidence type="ECO:0000256" key="10">
    <source>
        <dbReference type="RuleBase" id="RU004504"/>
    </source>
</evidence>
<proteinExistence type="inferred from homology"/>
<dbReference type="OrthoDB" id="9804366at2"/>
<protein>
    <recommendedName>
        <fullName evidence="3">cysteine desulfurase</fullName>
        <ecNumber evidence="3">2.8.1.7</ecNumber>
    </recommendedName>
</protein>
<evidence type="ECO:0000256" key="4">
    <source>
        <dbReference type="ARBA" id="ARBA00022679"/>
    </source>
</evidence>
<dbReference type="GO" id="GO:0046872">
    <property type="term" value="F:metal ion binding"/>
    <property type="evidence" value="ECO:0007669"/>
    <property type="project" value="UniProtKB-KW"/>
</dbReference>
<evidence type="ECO:0000256" key="9">
    <source>
        <dbReference type="ARBA" id="ARBA00050776"/>
    </source>
</evidence>
<feature type="domain" description="Aminotransferase class V" evidence="11">
    <location>
        <begin position="5"/>
        <end position="362"/>
    </location>
</feature>
<evidence type="ECO:0000256" key="7">
    <source>
        <dbReference type="ARBA" id="ARBA00023004"/>
    </source>
</evidence>
<keyword evidence="5" id="KW-0479">Metal-binding</keyword>